<evidence type="ECO:0000313" key="7">
    <source>
        <dbReference type="EMBL" id="MFC4312008.1"/>
    </source>
</evidence>
<evidence type="ECO:0000259" key="5">
    <source>
        <dbReference type="PROSITE" id="PS51077"/>
    </source>
</evidence>
<accession>A0ABV8SZD5</accession>
<dbReference type="InterPro" id="IPR036388">
    <property type="entry name" value="WH-like_DNA-bd_sf"/>
</dbReference>
<evidence type="ECO:0000256" key="4">
    <source>
        <dbReference type="SAM" id="MobiDB-lite"/>
    </source>
</evidence>
<evidence type="ECO:0000256" key="3">
    <source>
        <dbReference type="ARBA" id="ARBA00023163"/>
    </source>
</evidence>
<proteinExistence type="predicted"/>
<dbReference type="InterPro" id="IPR005471">
    <property type="entry name" value="Tscrpt_reg_IclR_N"/>
</dbReference>
<evidence type="ECO:0000259" key="6">
    <source>
        <dbReference type="PROSITE" id="PS51078"/>
    </source>
</evidence>
<name>A0ABV8SZD5_9GAMM</name>
<dbReference type="Gene3D" id="3.30.450.40">
    <property type="match status" value="1"/>
</dbReference>
<feature type="domain" description="HTH iclR-type" evidence="5">
    <location>
        <begin position="10"/>
        <end position="73"/>
    </location>
</feature>
<comment type="caution">
    <text evidence="7">The sequence shown here is derived from an EMBL/GenBank/DDBJ whole genome shotgun (WGS) entry which is preliminary data.</text>
</comment>
<feature type="region of interest" description="Disordered" evidence="4">
    <location>
        <begin position="253"/>
        <end position="283"/>
    </location>
</feature>
<feature type="domain" description="IclR-ED" evidence="6">
    <location>
        <begin position="74"/>
        <end position="258"/>
    </location>
</feature>
<dbReference type="SUPFAM" id="SSF55781">
    <property type="entry name" value="GAF domain-like"/>
    <property type="match status" value="1"/>
</dbReference>
<dbReference type="Gene3D" id="1.10.10.10">
    <property type="entry name" value="Winged helix-like DNA-binding domain superfamily/Winged helix DNA-binding domain"/>
    <property type="match status" value="1"/>
</dbReference>
<evidence type="ECO:0000256" key="2">
    <source>
        <dbReference type="ARBA" id="ARBA00023125"/>
    </source>
</evidence>
<dbReference type="Proteomes" id="UP001595904">
    <property type="component" value="Unassembled WGS sequence"/>
</dbReference>
<gene>
    <name evidence="7" type="ORF">ACFPN2_23200</name>
</gene>
<sequence>MAGKPRGGRSQSLGRAILLLRLVAANAAHGARLSDLARRAKLSKPTAHRLLSALEREGLIHREEDSTSYHLGPETFVLGMLAAERYGIHRTALPALYRLSAISGDTSFLTVRRDWQSVCLHREEGAFPIRTHALKVGDRLPLGIGAGGMAILAALSDEEAEAAIDANAAEIATRYPGYSPDVLRRDRELARQQGFAFNPGRLTAGSCGVAVAVRDARGECIGALSVAAIEQRLDTERRQELAKMLRAEVARLESQLARPDGASQTPAPRSEREHGAGMHQRRT</sequence>
<dbReference type="PANTHER" id="PTHR30136:SF35">
    <property type="entry name" value="HTH-TYPE TRANSCRIPTIONAL REGULATOR RV1719"/>
    <property type="match status" value="1"/>
</dbReference>
<dbReference type="InterPro" id="IPR036390">
    <property type="entry name" value="WH_DNA-bd_sf"/>
</dbReference>
<dbReference type="PROSITE" id="PS51078">
    <property type="entry name" value="ICLR_ED"/>
    <property type="match status" value="1"/>
</dbReference>
<dbReference type="Pfam" id="PF01614">
    <property type="entry name" value="IclR_C"/>
    <property type="match status" value="1"/>
</dbReference>
<evidence type="ECO:0000313" key="8">
    <source>
        <dbReference type="Proteomes" id="UP001595904"/>
    </source>
</evidence>
<dbReference type="SMART" id="SM00346">
    <property type="entry name" value="HTH_ICLR"/>
    <property type="match status" value="1"/>
</dbReference>
<keyword evidence="2" id="KW-0238">DNA-binding</keyword>
<keyword evidence="3" id="KW-0804">Transcription</keyword>
<keyword evidence="1" id="KW-0805">Transcription regulation</keyword>
<reference evidence="8" key="1">
    <citation type="journal article" date="2019" name="Int. J. Syst. Evol. Microbiol.">
        <title>The Global Catalogue of Microorganisms (GCM) 10K type strain sequencing project: providing services to taxonomists for standard genome sequencing and annotation.</title>
        <authorList>
            <consortium name="The Broad Institute Genomics Platform"/>
            <consortium name="The Broad Institute Genome Sequencing Center for Infectious Disease"/>
            <person name="Wu L."/>
            <person name="Ma J."/>
        </authorList>
    </citation>
    <scope>NUCLEOTIDE SEQUENCE [LARGE SCALE GENOMIC DNA]</scope>
    <source>
        <strain evidence="8">CGMCC 1.10759</strain>
    </source>
</reference>
<dbReference type="Pfam" id="PF09339">
    <property type="entry name" value="HTH_IclR"/>
    <property type="match status" value="1"/>
</dbReference>
<keyword evidence="8" id="KW-1185">Reference proteome</keyword>
<dbReference type="InterPro" id="IPR029016">
    <property type="entry name" value="GAF-like_dom_sf"/>
</dbReference>
<dbReference type="PROSITE" id="PS51077">
    <property type="entry name" value="HTH_ICLR"/>
    <property type="match status" value="1"/>
</dbReference>
<evidence type="ECO:0000256" key="1">
    <source>
        <dbReference type="ARBA" id="ARBA00023015"/>
    </source>
</evidence>
<organism evidence="7 8">
    <name type="scientific">Steroidobacter flavus</name>
    <dbReference type="NCBI Taxonomy" id="1842136"/>
    <lineage>
        <taxon>Bacteria</taxon>
        <taxon>Pseudomonadati</taxon>
        <taxon>Pseudomonadota</taxon>
        <taxon>Gammaproteobacteria</taxon>
        <taxon>Steroidobacterales</taxon>
        <taxon>Steroidobacteraceae</taxon>
        <taxon>Steroidobacter</taxon>
    </lineage>
</organism>
<dbReference type="EMBL" id="JBHSDU010000014">
    <property type="protein sequence ID" value="MFC4312008.1"/>
    <property type="molecule type" value="Genomic_DNA"/>
</dbReference>
<dbReference type="SUPFAM" id="SSF46785">
    <property type="entry name" value="Winged helix' DNA-binding domain"/>
    <property type="match status" value="1"/>
</dbReference>
<dbReference type="PANTHER" id="PTHR30136">
    <property type="entry name" value="HELIX-TURN-HELIX TRANSCRIPTIONAL REGULATOR, ICLR FAMILY"/>
    <property type="match status" value="1"/>
</dbReference>
<dbReference type="RefSeq" id="WP_380601042.1">
    <property type="nucleotide sequence ID" value="NZ_JBHSDU010000014.1"/>
</dbReference>
<dbReference type="InterPro" id="IPR050707">
    <property type="entry name" value="HTH_MetabolicPath_Reg"/>
</dbReference>
<protein>
    <submittedName>
        <fullName evidence="7">IclR family transcriptional regulator</fullName>
    </submittedName>
</protein>
<dbReference type="InterPro" id="IPR014757">
    <property type="entry name" value="Tscrpt_reg_IclR_C"/>
</dbReference>